<dbReference type="InterPro" id="IPR000109">
    <property type="entry name" value="POT_fam"/>
</dbReference>
<comment type="similarity">
    <text evidence="2 6">Belongs to the major facilitator superfamily. Proton-dependent oligopeptide transporter (POT/PTR) (TC 2.A.17) family.</text>
</comment>
<sequence length="343" mass="37247">MADQYLGKYNTILYFAIVYDFDLLILVTTALPAPITGGASLGGLNAAMIEIGLGTGGIKSNVSRLIAEQYTNTKQKIKVLKSREKAIVYPAITIQHIYMIFYLCINMGSLSSIATTETELHIHIWAAYPLSLWLFLVGFIVLLVGKKHYVQRPPRGSVILHAFKAIGLVSPTSLICTPPNRPSKTTMAAPPPSNGTNISSSRSNEPSLLAESSFSFPSIGSSTAECSAASSPSPANMQLHRIPNNIMQNVDPLTFIIPNPIVDRAVYPDLRKIGIPFKPITRIAFVFIFAALAMAYAAIVQHLIYTSPPYYTALLECTGSNDGAIHNQIHVTVQKPAYLLIGL</sequence>
<dbReference type="RefSeq" id="XP_007800731.1">
    <property type="nucleotide sequence ID" value="XM_007802540.1"/>
</dbReference>
<dbReference type="PROSITE" id="PS01023">
    <property type="entry name" value="PTR2_2"/>
    <property type="match status" value="1"/>
</dbReference>
<organism evidence="9 10">
    <name type="scientific">Endocarpon pusillum (strain Z07020 / HMAS-L-300199)</name>
    <name type="common">Lichen-forming fungus</name>
    <dbReference type="NCBI Taxonomy" id="1263415"/>
    <lineage>
        <taxon>Eukaryota</taxon>
        <taxon>Fungi</taxon>
        <taxon>Dikarya</taxon>
        <taxon>Ascomycota</taxon>
        <taxon>Pezizomycotina</taxon>
        <taxon>Eurotiomycetes</taxon>
        <taxon>Chaetothyriomycetidae</taxon>
        <taxon>Verrucariales</taxon>
        <taxon>Verrucariaceae</taxon>
        <taxon>Endocarpon</taxon>
    </lineage>
</organism>
<feature type="region of interest" description="Disordered" evidence="7">
    <location>
        <begin position="180"/>
        <end position="204"/>
    </location>
</feature>
<dbReference type="HOGENOM" id="CLU_004790_4_0_1"/>
<gene>
    <name evidence="9" type="ORF">EPUS_00982</name>
</gene>
<comment type="subcellular location">
    <subcellularLocation>
        <location evidence="1 6">Membrane</location>
        <topology evidence="1 6">Multi-pass membrane protein</topology>
    </subcellularLocation>
</comment>
<evidence type="ECO:0000256" key="4">
    <source>
        <dbReference type="ARBA" id="ARBA00022989"/>
    </source>
</evidence>
<keyword evidence="4 8" id="KW-1133">Transmembrane helix</keyword>
<reference evidence="10" key="1">
    <citation type="journal article" date="2014" name="BMC Genomics">
        <title>Genome characteristics reveal the impact of lichenization on lichen-forming fungus Endocarpon pusillum Hedwig (Verrucariales, Ascomycota).</title>
        <authorList>
            <person name="Wang Y.-Y."/>
            <person name="Liu B."/>
            <person name="Zhang X.-Y."/>
            <person name="Zhou Q.-M."/>
            <person name="Zhang T."/>
            <person name="Li H."/>
            <person name="Yu Y.-F."/>
            <person name="Zhang X.-L."/>
            <person name="Hao X.-Y."/>
            <person name="Wang M."/>
            <person name="Wang L."/>
            <person name="Wei J.-C."/>
        </authorList>
    </citation>
    <scope>NUCLEOTIDE SEQUENCE [LARGE SCALE GENOMIC DNA]</scope>
    <source>
        <strain evidence="10">Z07020 / HMAS-L-300199</strain>
    </source>
</reference>
<name>U1GN78_ENDPU</name>
<feature type="transmembrane region" description="Helical" evidence="8">
    <location>
        <begin position="122"/>
        <end position="145"/>
    </location>
</feature>
<keyword evidence="10" id="KW-1185">Reference proteome</keyword>
<feature type="transmembrane region" description="Helical" evidence="8">
    <location>
        <begin position="86"/>
        <end position="110"/>
    </location>
</feature>
<evidence type="ECO:0000256" key="3">
    <source>
        <dbReference type="ARBA" id="ARBA00022692"/>
    </source>
</evidence>
<evidence type="ECO:0000256" key="8">
    <source>
        <dbReference type="SAM" id="Phobius"/>
    </source>
</evidence>
<dbReference type="GO" id="GO:0022857">
    <property type="term" value="F:transmembrane transporter activity"/>
    <property type="evidence" value="ECO:0007669"/>
    <property type="project" value="InterPro"/>
</dbReference>
<dbReference type="OrthoDB" id="8904098at2759"/>
<dbReference type="AlphaFoldDB" id="U1GN78"/>
<evidence type="ECO:0000313" key="9">
    <source>
        <dbReference type="EMBL" id="ERF73728.1"/>
    </source>
</evidence>
<dbReference type="GO" id="GO:0006857">
    <property type="term" value="P:oligopeptide transport"/>
    <property type="evidence" value="ECO:0007669"/>
    <property type="project" value="InterPro"/>
</dbReference>
<dbReference type="GO" id="GO:0016020">
    <property type="term" value="C:membrane"/>
    <property type="evidence" value="ECO:0007669"/>
    <property type="project" value="UniProtKB-SubCell"/>
</dbReference>
<feature type="transmembrane region" description="Helical" evidence="8">
    <location>
        <begin position="12"/>
        <end position="31"/>
    </location>
</feature>
<dbReference type="InterPro" id="IPR018456">
    <property type="entry name" value="PTR2_symporter_CS"/>
</dbReference>
<proteinExistence type="inferred from homology"/>
<feature type="transmembrane region" description="Helical" evidence="8">
    <location>
        <begin position="280"/>
        <end position="304"/>
    </location>
</feature>
<dbReference type="Pfam" id="PF00854">
    <property type="entry name" value="PTR2"/>
    <property type="match status" value="2"/>
</dbReference>
<dbReference type="eggNOG" id="KOG1237">
    <property type="taxonomic scope" value="Eukaryota"/>
</dbReference>
<dbReference type="Proteomes" id="UP000019373">
    <property type="component" value="Unassembled WGS sequence"/>
</dbReference>
<evidence type="ECO:0000256" key="1">
    <source>
        <dbReference type="ARBA" id="ARBA00004141"/>
    </source>
</evidence>
<keyword evidence="3 6" id="KW-0812">Transmembrane</keyword>
<accession>U1GN78</accession>
<evidence type="ECO:0000256" key="7">
    <source>
        <dbReference type="SAM" id="MobiDB-lite"/>
    </source>
</evidence>
<evidence type="ECO:0000313" key="10">
    <source>
        <dbReference type="Proteomes" id="UP000019373"/>
    </source>
</evidence>
<dbReference type="PANTHER" id="PTHR11654">
    <property type="entry name" value="OLIGOPEPTIDE TRANSPORTER-RELATED"/>
    <property type="match status" value="1"/>
</dbReference>
<keyword evidence="6" id="KW-0813">Transport</keyword>
<dbReference type="EMBL" id="KE720941">
    <property type="protein sequence ID" value="ERF73728.1"/>
    <property type="molecule type" value="Genomic_DNA"/>
</dbReference>
<dbReference type="Gene3D" id="1.20.1250.20">
    <property type="entry name" value="MFS general substrate transporter like domains"/>
    <property type="match status" value="1"/>
</dbReference>
<evidence type="ECO:0000256" key="6">
    <source>
        <dbReference type="RuleBase" id="RU003755"/>
    </source>
</evidence>
<dbReference type="GeneID" id="19236041"/>
<evidence type="ECO:0000256" key="2">
    <source>
        <dbReference type="ARBA" id="ARBA00005982"/>
    </source>
</evidence>
<dbReference type="InterPro" id="IPR036259">
    <property type="entry name" value="MFS_trans_sf"/>
</dbReference>
<protein>
    <submittedName>
        <fullName evidence="9">Uncharacterized protein</fullName>
    </submittedName>
</protein>
<evidence type="ECO:0000256" key="5">
    <source>
        <dbReference type="ARBA" id="ARBA00023136"/>
    </source>
</evidence>
<feature type="compositionally biased region" description="Polar residues" evidence="7">
    <location>
        <begin position="194"/>
        <end position="204"/>
    </location>
</feature>
<keyword evidence="5 8" id="KW-0472">Membrane</keyword>